<evidence type="ECO:0000259" key="15">
    <source>
        <dbReference type="Pfam" id="PF07715"/>
    </source>
</evidence>
<evidence type="ECO:0000256" key="11">
    <source>
        <dbReference type="PROSITE-ProRule" id="PRU01360"/>
    </source>
</evidence>
<evidence type="ECO:0000256" key="4">
    <source>
        <dbReference type="ARBA" id="ARBA00022496"/>
    </source>
</evidence>
<feature type="domain" description="TonB-dependent receptor-like beta-barrel" evidence="14">
    <location>
        <begin position="291"/>
        <end position="746"/>
    </location>
</feature>
<evidence type="ECO:0000256" key="6">
    <source>
        <dbReference type="ARBA" id="ARBA00023004"/>
    </source>
</evidence>
<evidence type="ECO:0000256" key="9">
    <source>
        <dbReference type="ARBA" id="ARBA00023136"/>
    </source>
</evidence>
<keyword evidence="5 11" id="KW-0812">Transmembrane</keyword>
<comment type="subcellular location">
    <subcellularLocation>
        <location evidence="1 11">Cell outer membrane</location>
        <topology evidence="1 11">Multi-pass membrane protein</topology>
    </subcellularLocation>
</comment>
<keyword evidence="9 11" id="KW-0472">Membrane</keyword>
<dbReference type="OrthoDB" id="9760333at2"/>
<keyword evidence="16" id="KW-0675">Receptor</keyword>
<evidence type="ECO:0000256" key="3">
    <source>
        <dbReference type="ARBA" id="ARBA00022452"/>
    </source>
</evidence>
<keyword evidence="6" id="KW-0408">Iron</keyword>
<comment type="caution">
    <text evidence="16">The sequence shown here is derived from an EMBL/GenBank/DDBJ whole genome shotgun (WGS) entry which is preliminary data.</text>
</comment>
<feature type="signal peptide" evidence="13">
    <location>
        <begin position="1"/>
        <end position="23"/>
    </location>
</feature>
<evidence type="ECO:0000256" key="10">
    <source>
        <dbReference type="ARBA" id="ARBA00023237"/>
    </source>
</evidence>
<dbReference type="GO" id="GO:0009279">
    <property type="term" value="C:cell outer membrane"/>
    <property type="evidence" value="ECO:0007669"/>
    <property type="project" value="UniProtKB-SubCell"/>
</dbReference>
<name>A0A3S2X4Z8_9SPHN</name>
<dbReference type="Pfam" id="PF07715">
    <property type="entry name" value="Plug"/>
    <property type="match status" value="1"/>
</dbReference>
<dbReference type="InterPro" id="IPR039426">
    <property type="entry name" value="TonB-dep_rcpt-like"/>
</dbReference>
<protein>
    <submittedName>
        <fullName evidence="16">TonB-dependent receptor</fullName>
    </submittedName>
</protein>
<reference evidence="16 17" key="1">
    <citation type="submission" date="2019-01" db="EMBL/GenBank/DDBJ databases">
        <authorList>
            <person name="Chen W.-M."/>
        </authorList>
    </citation>
    <scope>NUCLEOTIDE SEQUENCE [LARGE SCALE GENOMIC DNA]</scope>
    <source>
        <strain evidence="16 17">FSY-9</strain>
    </source>
</reference>
<dbReference type="InterPro" id="IPR036942">
    <property type="entry name" value="Beta-barrel_TonB_sf"/>
</dbReference>
<sequence length="790" mass="83797">MSEYFASLLAGAALIAVATPALAQNTSAGNLGAGNSGAAEPALAPGEIVVTAQKRAERLQDVPVAVSAVSADSLARAQINDTASLSRAVPSLTFQQGAGSQSNGFRIRGVGSQLFSLGVEASVSTVVDGVVAARATQGFSDFADIERIEVLRGPQGTLFGKNATAGVVSVITAKPSRKPTASMEATVAEKGEYRVKGTVSGPLSETVAGRISAYYNDVDGYIYNVATKRNVNGSKAWGVRGKLLWEASENLNFLASADYRKSNALCCQSVAVQTVTPAVIALSPGITASPTNRQIIDDADSFNNESQYTFSLESNLDLGSATITSISAYQHYQNVANNVVDRINNPLPIYTGGLAQFNQNGGEIGLNSFSQELRIGSNGKRDLTYVAGVFYATTAVTRDFLRRQALCTAGTLGEVCAAPTYRSVFSHAYNKSDSISVFGQLEYRVVGNLKLLGGARLQHERTSVEGVRYGPAPQYPTDVAIPGFGAVSGYRSASDTALTGKVGAKYEFNRNAQTYASYTRGYKGYGFNTEPATNFATQAPVLPEYVNAFEVGFKGRTADNLLNVTFAAFLSNYSNLQVLANVGTPIAPAFAQTNAGKSTTKGFEVEGTLRPAEGLSVGFGVTYAKSTITADGLSCPLQYQTNLYTGANPPANTCYGSGSGQQNIVNGRLPYAPEWRVMVSPRYEADIPGTPLTGFGQFSVNYQSRQIFDISQDPMLTQKPYAMVDASVGVQGPDKHYSFTVFVRNLLNQNYYSSMAHTSLLASATNANDLTAFVNKDANRYFGATFGAKF</sequence>
<keyword evidence="7" id="KW-0406">Ion transport</keyword>
<evidence type="ECO:0000256" key="5">
    <source>
        <dbReference type="ARBA" id="ARBA00022692"/>
    </source>
</evidence>
<dbReference type="RefSeq" id="WP_127707990.1">
    <property type="nucleotide sequence ID" value="NZ_SACO01000004.1"/>
</dbReference>
<feature type="chain" id="PRO_5018664156" evidence="13">
    <location>
        <begin position="24"/>
        <end position="790"/>
    </location>
</feature>
<dbReference type="Proteomes" id="UP000282837">
    <property type="component" value="Unassembled WGS sequence"/>
</dbReference>
<evidence type="ECO:0000259" key="14">
    <source>
        <dbReference type="Pfam" id="PF00593"/>
    </source>
</evidence>
<dbReference type="InterPro" id="IPR012910">
    <property type="entry name" value="Plug_dom"/>
</dbReference>
<evidence type="ECO:0000313" key="16">
    <source>
        <dbReference type="EMBL" id="RVU05898.1"/>
    </source>
</evidence>
<evidence type="ECO:0000256" key="7">
    <source>
        <dbReference type="ARBA" id="ARBA00023065"/>
    </source>
</evidence>
<dbReference type="SUPFAM" id="SSF56935">
    <property type="entry name" value="Porins"/>
    <property type="match status" value="1"/>
</dbReference>
<comment type="similarity">
    <text evidence="11 12">Belongs to the TonB-dependent receptor family.</text>
</comment>
<dbReference type="PROSITE" id="PS52016">
    <property type="entry name" value="TONB_DEPENDENT_REC_3"/>
    <property type="match status" value="1"/>
</dbReference>
<evidence type="ECO:0000256" key="2">
    <source>
        <dbReference type="ARBA" id="ARBA00022448"/>
    </source>
</evidence>
<keyword evidence="4" id="KW-0410">Iron transport</keyword>
<evidence type="ECO:0000256" key="13">
    <source>
        <dbReference type="SAM" id="SignalP"/>
    </source>
</evidence>
<proteinExistence type="inferred from homology"/>
<keyword evidence="17" id="KW-1185">Reference proteome</keyword>
<dbReference type="Pfam" id="PF00593">
    <property type="entry name" value="TonB_dep_Rec_b-barrel"/>
    <property type="match status" value="1"/>
</dbReference>
<keyword evidence="2 11" id="KW-0813">Transport</keyword>
<dbReference type="EMBL" id="SACO01000004">
    <property type="protein sequence ID" value="RVU05898.1"/>
    <property type="molecule type" value="Genomic_DNA"/>
</dbReference>
<evidence type="ECO:0000256" key="12">
    <source>
        <dbReference type="RuleBase" id="RU003357"/>
    </source>
</evidence>
<evidence type="ECO:0000256" key="8">
    <source>
        <dbReference type="ARBA" id="ARBA00023077"/>
    </source>
</evidence>
<dbReference type="InterPro" id="IPR000531">
    <property type="entry name" value="Beta-barrel_TonB"/>
</dbReference>
<evidence type="ECO:0000256" key="1">
    <source>
        <dbReference type="ARBA" id="ARBA00004571"/>
    </source>
</evidence>
<dbReference type="CDD" id="cd01347">
    <property type="entry name" value="ligand_gated_channel"/>
    <property type="match status" value="1"/>
</dbReference>
<gene>
    <name evidence="16" type="ORF">EOE18_08010</name>
</gene>
<dbReference type="PANTHER" id="PTHR32552">
    <property type="entry name" value="FERRICHROME IRON RECEPTOR-RELATED"/>
    <property type="match status" value="1"/>
</dbReference>
<dbReference type="AlphaFoldDB" id="A0A3S2X4Z8"/>
<keyword evidence="13" id="KW-0732">Signal</keyword>
<organism evidence="16 17">
    <name type="scientific">Novosphingobium umbonatum</name>
    <dbReference type="NCBI Taxonomy" id="1908524"/>
    <lineage>
        <taxon>Bacteria</taxon>
        <taxon>Pseudomonadati</taxon>
        <taxon>Pseudomonadota</taxon>
        <taxon>Alphaproteobacteria</taxon>
        <taxon>Sphingomonadales</taxon>
        <taxon>Sphingomonadaceae</taxon>
        <taxon>Novosphingobium</taxon>
    </lineage>
</organism>
<feature type="domain" description="TonB-dependent receptor plug" evidence="15">
    <location>
        <begin position="59"/>
        <end position="167"/>
    </location>
</feature>
<keyword evidence="3 11" id="KW-1134">Transmembrane beta strand</keyword>
<evidence type="ECO:0000313" key="17">
    <source>
        <dbReference type="Proteomes" id="UP000282837"/>
    </source>
</evidence>
<dbReference type="PANTHER" id="PTHR32552:SF81">
    <property type="entry name" value="TONB-DEPENDENT OUTER MEMBRANE RECEPTOR"/>
    <property type="match status" value="1"/>
</dbReference>
<keyword evidence="8 12" id="KW-0798">TonB box</keyword>
<accession>A0A3S2X4Z8</accession>
<dbReference type="Gene3D" id="2.40.170.20">
    <property type="entry name" value="TonB-dependent receptor, beta-barrel domain"/>
    <property type="match status" value="1"/>
</dbReference>
<keyword evidence="10 11" id="KW-0998">Cell outer membrane</keyword>
<dbReference type="GO" id="GO:0006826">
    <property type="term" value="P:iron ion transport"/>
    <property type="evidence" value="ECO:0007669"/>
    <property type="project" value="UniProtKB-KW"/>
</dbReference>